<proteinExistence type="predicted"/>
<dbReference type="InterPro" id="IPR012337">
    <property type="entry name" value="RNaseH-like_sf"/>
</dbReference>
<dbReference type="GO" id="GO:0005634">
    <property type="term" value="C:nucleus"/>
    <property type="evidence" value="ECO:0007669"/>
    <property type="project" value="UniProtKB-ARBA"/>
</dbReference>
<feature type="compositionally biased region" description="Basic and acidic residues" evidence="2">
    <location>
        <begin position="508"/>
        <end position="519"/>
    </location>
</feature>
<evidence type="ECO:0000313" key="4">
    <source>
        <dbReference type="EMBL" id="TIC99198.1"/>
    </source>
</evidence>
<feature type="compositionally biased region" description="Acidic residues" evidence="2">
    <location>
        <begin position="252"/>
        <end position="265"/>
    </location>
</feature>
<evidence type="ECO:0000259" key="3">
    <source>
        <dbReference type="PROSITE" id="PS50994"/>
    </source>
</evidence>
<dbReference type="GO" id="GO:0015074">
    <property type="term" value="P:DNA integration"/>
    <property type="evidence" value="ECO:0007669"/>
    <property type="project" value="InterPro"/>
</dbReference>
<feature type="region of interest" description="Disordered" evidence="2">
    <location>
        <begin position="494"/>
        <end position="543"/>
    </location>
</feature>
<dbReference type="Proteomes" id="UP000305883">
    <property type="component" value="Unassembled WGS sequence"/>
</dbReference>
<evidence type="ECO:0000256" key="1">
    <source>
        <dbReference type="ARBA" id="ARBA00022884"/>
    </source>
</evidence>
<feature type="compositionally biased region" description="Basic and acidic residues" evidence="2">
    <location>
        <begin position="533"/>
        <end position="543"/>
    </location>
</feature>
<dbReference type="EMBL" id="MWPZ01000004">
    <property type="protein sequence ID" value="TIC99198.1"/>
    <property type="molecule type" value="Genomic_DNA"/>
</dbReference>
<gene>
    <name evidence="4" type="ORF">CH35J_005103</name>
</gene>
<dbReference type="InterPro" id="IPR001584">
    <property type="entry name" value="Integrase_cat-core"/>
</dbReference>
<feature type="domain" description="Integrase catalytic" evidence="3">
    <location>
        <begin position="866"/>
        <end position="1043"/>
    </location>
</feature>
<comment type="caution">
    <text evidence="4">The sequence shown here is derived from an EMBL/GenBank/DDBJ whole genome shotgun (WGS) entry which is preliminary data.</text>
</comment>
<sequence length="1757" mass="197005">MVNPSDPSQKQPLVAMGSTTPNLLPIPSAFTRFIDHATWGDVDEVFTGQSEPKKIGSYIAYAIAQWDHDKLISRDLWRHFVRDFNGWTVDVFSAAGNVMREILRDTLRERGVYVAKNRESIATNLSECLEHQGYHEWSREEVEEVARDASKFRIAIQDDDFFRDITGADVIFAKVPQSQEDRRDTMARVREHRQEAIDNAKAMEELLGDTADRLRRPAPVPSGRETSPISFTKHPNVDTRPRRSARFSFMDPNDDEYILSGDEDDHGGPLARGDTQHRRNSPRPPLPPPTGFTHLRSNEEDRIQSRQLGDLARILNTDKMKYGGEMYDVFDMKVAVFLDACSKVDIKPQHYALAFSLMLRDKAADFYYRRICKPGVKDFTVMTNMVRNHFETPQMKQSYISEWRDTTFVNVSERNPDKSKTEVLEILIERLEVIQRALPDSMQNEEAMKMQLLNACAGIEECNLCLYNPAPTLEGVCSQLRSSIATAMRVVPHRQYPSGGNNQYVTDRQYRGSGRDNRFGRRAPSQGNTSSDNSRDRGPPTDKKCYVCRQHGCYSTRHTADERREAYAKFKSNKHVKEPSKKTYTSFLASYEGCDYNSSSDEDIRHHLEVTPAASLGDESDLEEGGYDNTFMVSTAFFGEKSFDGGALTSYLADRSVRHRLTKTDEYREKPKGEATTFTLDRYSSEVFQGILPDTGAANFSTAGQHQVTALQRTHRDVTIDTSQVGEAKIRFGSGDPVLSIGTVTVRTSFGPIDFHVVPADTPFLLCLHDVDRLHIQFDNLANVMRQGKLSVPVIRKWGHPWMLLGPPEHPIANCHLTDTELRRLHRRFGHPSVQRLHKVLHEAGHKVEMTAIEHLTKVCHQCQMNGSAPQRFRFTIHDDCAFNHEIFVDVVYLDGNVPVLHIVDLATAFNAGRFLPDMTAKSAWEALRAAWIDTYQGPPDWIVADAGRNFVATEFRQEAEAMACGLKIIPVEAHHSIGKVERYHAMLRRAYNVIRRDCPEMAKESILQSALKAINDTAGPDGVVPTLLVFGAYPRLTHDSPPSPDIVQRAAAVRKASEAIKKLHATRKVNDALAARNGPDTSALKVAEIGSLVRVWREKGGWSGPYRLLAVDGENCTVDANGARVFRSTVVKPYHPDPDDAITVPDDRGDAITNEAPVANRNDTTQDTIVVANPAPSLPAPPSPRRTRGRPRKTPSNGVVLIQETDVVMIFMSTKEEADRELAIELRDKGIITTPGAPFEESTKKEVKALIDRGVFVFIVFDPVRHKGVRIFKSRIVNEVKDKTTDTPYEKSRLVIQGYADDGKTSILTQSPTIQRASQRLILALAPSLLLLEGFRLWLRDITQAYTQSQSKLNRTILARLPLQIRDEHPAGTIMEVVKPLYGIAEAGTHWWATYNRHHKENLEMISSTYDPCLLLPSDDNADFGIVGMQTDDTIGLSDSLFDAREGDELAKASFSAKPKTYLSADEKLLFNGGIVAMASSDSTVITQRQKGQGTKLQLIDAKSPTAKQDYVQQRARGAYIASICQPEACFDLSTAAQQQDPTDEDIKNLNRRIEWQMKSLDRGLTFVPLDLASAKLFVFVDGSFANNRDMTSQLGFIIILGNEEPINGHEDAFTLTGNVVHYSSTKSKRVTRSVLASEIYGMVAGVDMAYAISSTLAMITKKLNLPPIPTIACTDSYSLYECLVKLGTTQEKRLMIDIMALRQSYERRELYEVRWIHGDDNLADAFTKATPNQALENFITTSSAQIRMEGWVARA</sequence>
<protein>
    <recommendedName>
        <fullName evidence="3">Integrase catalytic domain-containing protein</fullName>
    </recommendedName>
</protein>
<feature type="region of interest" description="Disordered" evidence="2">
    <location>
        <begin position="209"/>
        <end position="293"/>
    </location>
</feature>
<dbReference type="InterPro" id="IPR036397">
    <property type="entry name" value="RNaseH_sf"/>
</dbReference>
<dbReference type="PROSITE" id="PS50994">
    <property type="entry name" value="INTEGRASE"/>
    <property type="match status" value="1"/>
</dbReference>
<evidence type="ECO:0000256" key="2">
    <source>
        <dbReference type="SAM" id="MobiDB-lite"/>
    </source>
</evidence>
<dbReference type="OrthoDB" id="5242358at2759"/>
<feature type="region of interest" description="Disordered" evidence="2">
    <location>
        <begin position="1156"/>
        <end position="1197"/>
    </location>
</feature>
<dbReference type="Gene3D" id="3.30.420.10">
    <property type="entry name" value="Ribonuclease H-like superfamily/Ribonuclease H"/>
    <property type="match status" value="1"/>
</dbReference>
<evidence type="ECO:0000313" key="5">
    <source>
        <dbReference type="Proteomes" id="UP000305883"/>
    </source>
</evidence>
<reference evidence="4 5" key="1">
    <citation type="journal article" date="2019" name="Genome Biol. Evol.">
        <title>Genomic Plasticity Mediated by Transposable Elements in the Plant Pathogenic Fungus Colletotrichum higginsianum.</title>
        <authorList>
            <person name="Tsushima A."/>
            <person name="Gan P."/>
            <person name="Kumakura N."/>
            <person name="Narusaka M."/>
            <person name="Takano Y."/>
            <person name="Narusaka Y."/>
            <person name="Shirasu K."/>
        </authorList>
    </citation>
    <scope>NUCLEOTIDE SEQUENCE [LARGE SCALE GENOMIC DNA]</scope>
    <source>
        <strain evidence="4 5">MAFF305635-RFP</strain>
    </source>
</reference>
<keyword evidence="1" id="KW-0694">RNA-binding</keyword>
<name>A0A4T0W1T2_9PEZI</name>
<organism evidence="4 5">
    <name type="scientific">Colletotrichum higginsianum</name>
    <dbReference type="NCBI Taxonomy" id="80884"/>
    <lineage>
        <taxon>Eukaryota</taxon>
        <taxon>Fungi</taxon>
        <taxon>Dikarya</taxon>
        <taxon>Ascomycota</taxon>
        <taxon>Pezizomycotina</taxon>
        <taxon>Sordariomycetes</taxon>
        <taxon>Hypocreomycetidae</taxon>
        <taxon>Glomerellales</taxon>
        <taxon>Glomerellaceae</taxon>
        <taxon>Colletotrichum</taxon>
        <taxon>Colletotrichum destructivum species complex</taxon>
    </lineage>
</organism>
<dbReference type="SUPFAM" id="SSF53098">
    <property type="entry name" value="Ribonuclease H-like"/>
    <property type="match status" value="1"/>
</dbReference>
<accession>A0A4T0W1T2</accession>
<dbReference type="GO" id="GO:0003723">
    <property type="term" value="F:RNA binding"/>
    <property type="evidence" value="ECO:0007669"/>
    <property type="project" value="UniProtKB-KW"/>
</dbReference>